<dbReference type="PROSITE" id="PS01124">
    <property type="entry name" value="HTH_ARAC_FAMILY_2"/>
    <property type="match status" value="1"/>
</dbReference>
<dbReference type="Pfam" id="PF12833">
    <property type="entry name" value="HTH_18"/>
    <property type="match status" value="1"/>
</dbReference>
<feature type="domain" description="HTH araC/xylS-type" evidence="4">
    <location>
        <begin position="140"/>
        <end position="237"/>
    </location>
</feature>
<gene>
    <name evidence="5" type="ORF">JY572_17120</name>
</gene>
<dbReference type="RefSeq" id="WP_206719273.1">
    <property type="nucleotide sequence ID" value="NZ_CP071091.1"/>
</dbReference>
<dbReference type="Proteomes" id="UP000663090">
    <property type="component" value="Chromosome"/>
</dbReference>
<evidence type="ECO:0000313" key="5">
    <source>
        <dbReference type="EMBL" id="QSQ17654.1"/>
    </source>
</evidence>
<dbReference type="PANTHER" id="PTHR46796">
    <property type="entry name" value="HTH-TYPE TRANSCRIPTIONAL ACTIVATOR RHAS-RELATED"/>
    <property type="match status" value="1"/>
</dbReference>
<protein>
    <submittedName>
        <fullName evidence="5">Helix-turn-helix domain-containing protein</fullName>
    </submittedName>
</protein>
<name>A0ABX7NFR6_9BACT</name>
<evidence type="ECO:0000256" key="3">
    <source>
        <dbReference type="ARBA" id="ARBA00023163"/>
    </source>
</evidence>
<keyword evidence="2" id="KW-0238">DNA-binding</keyword>
<dbReference type="PANTHER" id="PTHR46796:SF15">
    <property type="entry name" value="BLL1074 PROTEIN"/>
    <property type="match status" value="1"/>
</dbReference>
<sequence length="242" mass="25621">MNLPPLFVLAPETGFFVLRSNDAHSAPHRQWGTAILFGLEGPVTVLHAAGSTQGRIVVVPGDVPHVTRSRGPLASVLLDADVHRATLQALQGRPPFTVESSIVLSRVSALVEPGHPDVERGISRAVEGLFPTGSAPLGDGRIARLLGMLGGDEALPLPVLAARLKLSAGHVSTLFHSKVGIPLRRWLLWRRLVRSMPLLRVGSLAQTAALAGFADQAHLTRTCVRFAGYTPGHLAQALCPGA</sequence>
<dbReference type="SMART" id="SM00342">
    <property type="entry name" value="HTH_ARAC"/>
    <property type="match status" value="1"/>
</dbReference>
<reference evidence="5 6" key="1">
    <citation type="submission" date="2021-02" db="EMBL/GenBank/DDBJ databases">
        <title>De Novo genome assembly of isolated myxobacteria.</title>
        <authorList>
            <person name="Stevens D.C."/>
        </authorList>
    </citation>
    <scope>NUCLEOTIDE SEQUENCE [LARGE SCALE GENOMIC DNA]</scope>
    <source>
        <strain evidence="5 6">SCHIC003</strain>
    </source>
</reference>
<dbReference type="InterPro" id="IPR018060">
    <property type="entry name" value="HTH_AraC"/>
</dbReference>
<proteinExistence type="predicted"/>
<accession>A0ABX7NFR6</accession>
<keyword evidence="6" id="KW-1185">Reference proteome</keyword>
<evidence type="ECO:0000259" key="4">
    <source>
        <dbReference type="PROSITE" id="PS01124"/>
    </source>
</evidence>
<keyword evidence="3" id="KW-0804">Transcription</keyword>
<dbReference type="EMBL" id="CP071091">
    <property type="protein sequence ID" value="QSQ17654.1"/>
    <property type="molecule type" value="Genomic_DNA"/>
</dbReference>
<dbReference type="Gene3D" id="1.10.10.60">
    <property type="entry name" value="Homeodomain-like"/>
    <property type="match status" value="1"/>
</dbReference>
<evidence type="ECO:0000313" key="6">
    <source>
        <dbReference type="Proteomes" id="UP000663090"/>
    </source>
</evidence>
<evidence type="ECO:0000256" key="1">
    <source>
        <dbReference type="ARBA" id="ARBA00023015"/>
    </source>
</evidence>
<evidence type="ECO:0000256" key="2">
    <source>
        <dbReference type="ARBA" id="ARBA00023125"/>
    </source>
</evidence>
<dbReference type="InterPro" id="IPR050204">
    <property type="entry name" value="AraC_XylS_family_regulators"/>
</dbReference>
<organism evidence="5 6">
    <name type="scientific">Myxococcus landrumensis</name>
    <dbReference type="NCBI Taxonomy" id="2813577"/>
    <lineage>
        <taxon>Bacteria</taxon>
        <taxon>Pseudomonadati</taxon>
        <taxon>Myxococcota</taxon>
        <taxon>Myxococcia</taxon>
        <taxon>Myxococcales</taxon>
        <taxon>Cystobacterineae</taxon>
        <taxon>Myxococcaceae</taxon>
        <taxon>Myxococcus</taxon>
    </lineage>
</organism>
<keyword evidence="1" id="KW-0805">Transcription regulation</keyword>